<feature type="compositionally biased region" description="Low complexity" evidence="16">
    <location>
        <begin position="682"/>
        <end position="696"/>
    </location>
</feature>
<dbReference type="Proteomes" id="UP000504636">
    <property type="component" value="Unplaced"/>
</dbReference>
<keyword evidence="6" id="KW-0808">Transferase</keyword>
<dbReference type="GO" id="GO:0061630">
    <property type="term" value="F:ubiquitin protein ligase activity"/>
    <property type="evidence" value="ECO:0007669"/>
    <property type="project" value="UniProtKB-EC"/>
</dbReference>
<dbReference type="Pfam" id="PF13639">
    <property type="entry name" value="zf-RING_2"/>
    <property type="match status" value="1"/>
</dbReference>
<evidence type="ECO:0000256" key="3">
    <source>
        <dbReference type="ARBA" id="ARBA00004906"/>
    </source>
</evidence>
<dbReference type="Gene3D" id="3.30.40.10">
    <property type="entry name" value="Zinc/RING finger domain, C3HC4 (zinc finger)"/>
    <property type="match status" value="1"/>
</dbReference>
<evidence type="ECO:0000256" key="14">
    <source>
        <dbReference type="ARBA" id="ARBA00023136"/>
    </source>
</evidence>
<dbReference type="PROSITE" id="PS50089">
    <property type="entry name" value="ZF_RING_2"/>
    <property type="match status" value="1"/>
</dbReference>
<dbReference type="GO" id="GO:0008270">
    <property type="term" value="F:zinc ion binding"/>
    <property type="evidence" value="ECO:0007669"/>
    <property type="project" value="UniProtKB-KW"/>
</dbReference>
<evidence type="ECO:0000313" key="19">
    <source>
        <dbReference type="EMBL" id="KAF2814818.1"/>
    </source>
</evidence>
<feature type="transmembrane region" description="Helical" evidence="17">
    <location>
        <begin position="7"/>
        <end position="24"/>
    </location>
</feature>
<dbReference type="InterPro" id="IPR058051">
    <property type="entry name" value="Znf_RING_synoviolin"/>
</dbReference>
<evidence type="ECO:0000256" key="9">
    <source>
        <dbReference type="ARBA" id="ARBA00022771"/>
    </source>
</evidence>
<dbReference type="InterPro" id="IPR001841">
    <property type="entry name" value="Znf_RING"/>
</dbReference>
<reference evidence="19 21" key="1">
    <citation type="journal article" date="2020" name="Stud. Mycol.">
        <title>101 Dothideomycetes genomes: a test case for predicting lifestyles and emergence of pathogens.</title>
        <authorList>
            <person name="Haridas S."/>
            <person name="Albert R."/>
            <person name="Binder M."/>
            <person name="Bloem J."/>
            <person name="Labutti K."/>
            <person name="Salamov A."/>
            <person name="Andreopoulos B."/>
            <person name="Baker S."/>
            <person name="Barry K."/>
            <person name="Bills G."/>
            <person name="Bluhm B."/>
            <person name="Cannon C."/>
            <person name="Castanera R."/>
            <person name="Culley D."/>
            <person name="Daum C."/>
            <person name="Ezra D."/>
            <person name="Gonzalez J."/>
            <person name="Henrissat B."/>
            <person name="Kuo A."/>
            <person name="Liang C."/>
            <person name="Lipzen A."/>
            <person name="Lutzoni F."/>
            <person name="Magnuson J."/>
            <person name="Mondo S."/>
            <person name="Nolan M."/>
            <person name="Ohm R."/>
            <person name="Pangilinan J."/>
            <person name="Park H.-J."/>
            <person name="Ramirez L."/>
            <person name="Alfaro M."/>
            <person name="Sun H."/>
            <person name="Tritt A."/>
            <person name="Yoshinaga Y."/>
            <person name="Zwiers L.-H."/>
            <person name="Turgeon B."/>
            <person name="Goodwin S."/>
            <person name="Spatafora J."/>
            <person name="Crous P."/>
            <person name="Grigoriev I."/>
        </authorList>
    </citation>
    <scope>NUCLEOTIDE SEQUENCE</scope>
    <source>
        <strain evidence="19 21">CBS 304.34</strain>
    </source>
</reference>
<dbReference type="GO" id="GO:0043161">
    <property type="term" value="P:proteasome-mediated ubiquitin-dependent protein catabolic process"/>
    <property type="evidence" value="ECO:0007669"/>
    <property type="project" value="TreeGrafter"/>
</dbReference>
<protein>
    <recommendedName>
        <fullName evidence="5">RING-type E3 ubiquitin transferase</fullName>
        <ecNumber evidence="5">2.3.2.27</ecNumber>
    </recommendedName>
</protein>
<comment type="catalytic activity">
    <reaction evidence="1">
        <text>S-ubiquitinyl-[E2 ubiquitin-conjugating enzyme]-L-cysteine + [acceptor protein]-L-lysine = [E2 ubiquitin-conjugating enzyme]-L-cysteine + N(6)-ubiquitinyl-[acceptor protein]-L-lysine.</text>
        <dbReference type="EC" id="2.3.2.27"/>
    </reaction>
</comment>
<keyword evidence="9 15" id="KW-0863">Zinc-finger</keyword>
<dbReference type="InterPro" id="IPR013083">
    <property type="entry name" value="Znf_RING/FYVE/PHD"/>
</dbReference>
<keyword evidence="14 17" id="KW-0472">Membrane</keyword>
<dbReference type="AlphaFoldDB" id="A0A6A6Z1Y8"/>
<feature type="transmembrane region" description="Helical" evidence="17">
    <location>
        <begin position="174"/>
        <end position="197"/>
    </location>
</feature>
<sequence length="749" mass="82571">MMSRYTIYVGVSTLLANAVLFRAYYERPNFYSAAVYISQSNGSLMLLVNLALICCLSFGYGLQRLLYGPLRPIETEQLYDKAWFAVSETLLAMTIFRDDIGFSFFVMFLCLLGGKVWQWIGEGRVEFLEQQPPANPRLFHSRLSVSLLLSVVFDVFMMQYCIDTILREARPGMMVMFAFEYALLAIVSVSTLLRYVLSLVEMLVIHRQTKARDEAQRLATAEAQRQVQAGADGQTGTDANVQAVVEEDDDDDDEDVPGWEEKGRWVFYLDLTTDFIKSVVYCGFFTILIAFHGIPIHIMRDLFFTIRSFIKRIHDFMQYRNATKDMNARYPDATVEQLANENTCIVCREEMRPWVEPGAEGARPGRRMDERQRPKKLPCGHILHFGCLRSWLERQQVCPTCRRPVLAEANTPRAPQANQGNAGAQGNQAQQNPPNDLQNFFNRIGGRPANQPQNGQNGQPGAQVIRANNVRTWNLGPFRLVIGNMAVPAAANNAQNRAPTQQHNAQLNNLVHQGQPINGMLGVNNGDVQTDILRIQENIINSIRQLHAQHGQLEQLQALLAQLHTLQQATGGPANVQLPNVQPLNANWGPAGAQRAYLPVEGQAAMGPGHADLPGGLTLPPGYTLRRMVPVPTPTEAPSTLASPAPQRAPSDHIRRALYPEAHQNNGQQNNQGSRATSPGVTGTTQNTSPSTTANADGPAQGTHSGFVPSGWSFGNTSAASGQAEGSSSSAAQTAPRQATVEDSEDRND</sequence>
<keyword evidence="20" id="KW-1185">Reference proteome</keyword>
<comment type="pathway">
    <text evidence="3">Protein modification; protein ubiquitination.</text>
</comment>
<gene>
    <name evidence="19 21" type="ORF">BDZ99DRAFT_408215</name>
</gene>
<dbReference type="InterPro" id="IPR050731">
    <property type="entry name" value="HRD1_E3_ubiq-ligases"/>
</dbReference>
<dbReference type="SUPFAM" id="SSF57850">
    <property type="entry name" value="RING/U-box"/>
    <property type="match status" value="1"/>
</dbReference>
<feature type="region of interest" description="Disordered" evidence="16">
    <location>
        <begin position="413"/>
        <end position="461"/>
    </location>
</feature>
<dbReference type="PANTHER" id="PTHR22763">
    <property type="entry name" value="RING ZINC FINGER PROTEIN"/>
    <property type="match status" value="1"/>
</dbReference>
<comment type="similarity">
    <text evidence="4">Belongs to the HRD1 family.</text>
</comment>
<reference evidence="21" key="3">
    <citation type="submission" date="2025-04" db="UniProtKB">
        <authorList>
            <consortium name="RefSeq"/>
        </authorList>
    </citation>
    <scope>IDENTIFICATION</scope>
    <source>
        <strain evidence="21">CBS 304.34</strain>
    </source>
</reference>
<feature type="region of interest" description="Disordered" evidence="16">
    <location>
        <begin position="625"/>
        <end position="650"/>
    </location>
</feature>
<evidence type="ECO:0000256" key="11">
    <source>
        <dbReference type="ARBA" id="ARBA00022824"/>
    </source>
</evidence>
<feature type="region of interest" description="Disordered" evidence="16">
    <location>
        <begin position="663"/>
        <end position="749"/>
    </location>
</feature>
<feature type="transmembrane region" description="Helical" evidence="17">
    <location>
        <begin position="278"/>
        <end position="298"/>
    </location>
</feature>
<evidence type="ECO:0000313" key="20">
    <source>
        <dbReference type="Proteomes" id="UP000504636"/>
    </source>
</evidence>
<evidence type="ECO:0000256" key="2">
    <source>
        <dbReference type="ARBA" id="ARBA00004477"/>
    </source>
</evidence>
<reference evidence="21" key="2">
    <citation type="submission" date="2020-04" db="EMBL/GenBank/DDBJ databases">
        <authorList>
            <consortium name="NCBI Genome Project"/>
        </authorList>
    </citation>
    <scope>NUCLEOTIDE SEQUENCE</scope>
    <source>
        <strain evidence="21">CBS 304.34</strain>
    </source>
</reference>
<feature type="transmembrane region" description="Helical" evidence="17">
    <location>
        <begin position="44"/>
        <end position="62"/>
    </location>
</feature>
<feature type="compositionally biased region" description="Low complexity" evidence="16">
    <location>
        <begin position="445"/>
        <end position="461"/>
    </location>
</feature>
<evidence type="ECO:0000256" key="7">
    <source>
        <dbReference type="ARBA" id="ARBA00022692"/>
    </source>
</evidence>
<dbReference type="UniPathway" id="UPA00143"/>
<evidence type="ECO:0000256" key="8">
    <source>
        <dbReference type="ARBA" id="ARBA00022723"/>
    </source>
</evidence>
<dbReference type="GO" id="GO:0016567">
    <property type="term" value="P:protein ubiquitination"/>
    <property type="evidence" value="ECO:0007669"/>
    <property type="project" value="UniProtKB-UniPathway"/>
</dbReference>
<evidence type="ECO:0000259" key="18">
    <source>
        <dbReference type="PROSITE" id="PS50089"/>
    </source>
</evidence>
<keyword evidence="11" id="KW-0256">Endoplasmic reticulum</keyword>
<dbReference type="GeneID" id="54457395"/>
<dbReference type="PANTHER" id="PTHR22763:SF184">
    <property type="entry name" value="E3 UBIQUITIN-PROTEIN LIGASE SYNOVIOLIN"/>
    <property type="match status" value="1"/>
</dbReference>
<dbReference type="SMART" id="SM00184">
    <property type="entry name" value="RING"/>
    <property type="match status" value="1"/>
</dbReference>
<organism evidence="19">
    <name type="scientific">Mytilinidion resinicola</name>
    <dbReference type="NCBI Taxonomy" id="574789"/>
    <lineage>
        <taxon>Eukaryota</taxon>
        <taxon>Fungi</taxon>
        <taxon>Dikarya</taxon>
        <taxon>Ascomycota</taxon>
        <taxon>Pezizomycotina</taxon>
        <taxon>Dothideomycetes</taxon>
        <taxon>Pleosporomycetidae</taxon>
        <taxon>Mytilinidiales</taxon>
        <taxon>Mytilinidiaceae</taxon>
        <taxon>Mytilinidion</taxon>
    </lineage>
</organism>
<feature type="transmembrane region" description="Helical" evidence="17">
    <location>
        <begin position="100"/>
        <end position="120"/>
    </location>
</feature>
<keyword evidence="7 17" id="KW-0812">Transmembrane</keyword>
<feature type="compositionally biased region" description="Low complexity" evidence="16">
    <location>
        <begin position="717"/>
        <end position="735"/>
    </location>
</feature>
<evidence type="ECO:0000256" key="15">
    <source>
        <dbReference type="PROSITE-ProRule" id="PRU00175"/>
    </source>
</evidence>
<evidence type="ECO:0000256" key="13">
    <source>
        <dbReference type="ARBA" id="ARBA00022989"/>
    </source>
</evidence>
<keyword evidence="12" id="KW-0862">Zinc</keyword>
<evidence type="ECO:0000313" key="21">
    <source>
        <dbReference type="RefSeq" id="XP_033581782.1"/>
    </source>
</evidence>
<evidence type="ECO:0000256" key="6">
    <source>
        <dbReference type="ARBA" id="ARBA00022679"/>
    </source>
</evidence>
<evidence type="ECO:0000256" key="1">
    <source>
        <dbReference type="ARBA" id="ARBA00000900"/>
    </source>
</evidence>
<keyword evidence="10" id="KW-0833">Ubl conjugation pathway</keyword>
<proteinExistence type="inferred from homology"/>
<dbReference type="InterPro" id="IPR057992">
    <property type="entry name" value="TPR_SYVN1_N"/>
</dbReference>
<evidence type="ECO:0000256" key="10">
    <source>
        <dbReference type="ARBA" id="ARBA00022786"/>
    </source>
</evidence>
<dbReference type="EMBL" id="MU003694">
    <property type="protein sequence ID" value="KAF2814818.1"/>
    <property type="molecule type" value="Genomic_DNA"/>
</dbReference>
<keyword evidence="13 17" id="KW-1133">Transmembrane helix</keyword>
<keyword evidence="8" id="KW-0479">Metal-binding</keyword>
<evidence type="ECO:0000256" key="12">
    <source>
        <dbReference type="ARBA" id="ARBA00022833"/>
    </source>
</evidence>
<comment type="subcellular location">
    <subcellularLocation>
        <location evidence="2">Endoplasmic reticulum membrane</location>
        <topology evidence="2">Multi-pass membrane protein</topology>
    </subcellularLocation>
</comment>
<evidence type="ECO:0000256" key="5">
    <source>
        <dbReference type="ARBA" id="ARBA00012483"/>
    </source>
</evidence>
<evidence type="ECO:0000256" key="4">
    <source>
        <dbReference type="ARBA" id="ARBA00010089"/>
    </source>
</evidence>
<evidence type="ECO:0000256" key="16">
    <source>
        <dbReference type="SAM" id="MobiDB-lite"/>
    </source>
</evidence>
<dbReference type="GO" id="GO:0036503">
    <property type="term" value="P:ERAD pathway"/>
    <property type="evidence" value="ECO:0007669"/>
    <property type="project" value="TreeGrafter"/>
</dbReference>
<dbReference type="RefSeq" id="XP_033581782.1">
    <property type="nucleotide sequence ID" value="XM_033716502.1"/>
</dbReference>
<dbReference type="OrthoDB" id="7759664at2759"/>
<accession>A0A6A6Z1Y8</accession>
<dbReference type="EC" id="2.3.2.27" evidence="5"/>
<feature type="compositionally biased region" description="Low complexity" evidence="16">
    <location>
        <begin position="664"/>
        <end position="673"/>
    </location>
</feature>
<feature type="compositionally biased region" description="Low complexity" evidence="16">
    <location>
        <begin position="414"/>
        <end position="435"/>
    </location>
</feature>
<dbReference type="CDD" id="cd16479">
    <property type="entry name" value="RING-H2_synoviolin"/>
    <property type="match status" value="1"/>
</dbReference>
<name>A0A6A6Z1Y8_9PEZI</name>
<dbReference type="GO" id="GO:0005789">
    <property type="term" value="C:endoplasmic reticulum membrane"/>
    <property type="evidence" value="ECO:0007669"/>
    <property type="project" value="UniProtKB-SubCell"/>
</dbReference>
<feature type="domain" description="RING-type" evidence="18">
    <location>
        <begin position="344"/>
        <end position="402"/>
    </location>
</feature>
<feature type="transmembrane region" description="Helical" evidence="17">
    <location>
        <begin position="140"/>
        <end position="162"/>
    </location>
</feature>
<evidence type="ECO:0000256" key="17">
    <source>
        <dbReference type="SAM" id="Phobius"/>
    </source>
</evidence>
<dbReference type="Pfam" id="PF25563">
    <property type="entry name" value="TPR_SYVN1_N"/>
    <property type="match status" value="1"/>
</dbReference>